<sequence>MIQLCCLVAENEYILYIKIDPNDLVYHLKEKIKELAPQTVLGDIGVIQLYKATKNNNYYLLARDKAPSRSDAIVHAILIRPLADLSEYFGMDTMPAKRIHVIAVDPFLVKQQQMAELQCYEQQGKLIQERCPNYCNKILTKIDDLFGQTTNPLPLVCVEGLSGMGKFQLAFALAG</sequence>
<dbReference type="GO" id="GO:0005576">
    <property type="term" value="C:extracellular region"/>
    <property type="evidence" value="ECO:0007669"/>
    <property type="project" value="UniProtKB-SubCell"/>
</dbReference>
<evidence type="ECO:0000256" key="3">
    <source>
        <dbReference type="ARBA" id="ARBA00022525"/>
    </source>
</evidence>
<evidence type="ECO:0000313" key="5">
    <source>
        <dbReference type="EMBL" id="OQR89009.1"/>
    </source>
</evidence>
<name>A0A1V9YT85_9STRA</name>
<dbReference type="Proteomes" id="UP000243217">
    <property type="component" value="Unassembled WGS sequence"/>
</dbReference>
<dbReference type="OrthoDB" id="129641at2759"/>
<reference evidence="5 6" key="1">
    <citation type="journal article" date="2014" name="Genome Biol. Evol.">
        <title>The secreted proteins of Achlya hypogyna and Thraustotheca clavata identify the ancestral oomycete secretome and reveal gene acquisitions by horizontal gene transfer.</title>
        <authorList>
            <person name="Misner I."/>
            <person name="Blouin N."/>
            <person name="Leonard G."/>
            <person name="Richards T.A."/>
            <person name="Lane C.E."/>
        </authorList>
    </citation>
    <scope>NUCLEOTIDE SEQUENCE [LARGE SCALE GENOMIC DNA]</scope>
    <source>
        <strain evidence="5 6">ATCC 34112</strain>
    </source>
</reference>
<keyword evidence="3" id="KW-0964">Secreted</keyword>
<dbReference type="Pfam" id="PF20147">
    <property type="entry name" value="Crinkler"/>
    <property type="match status" value="1"/>
</dbReference>
<accession>A0A1V9YT85</accession>
<dbReference type="GO" id="GO:0043657">
    <property type="term" value="C:host cell"/>
    <property type="evidence" value="ECO:0007669"/>
    <property type="project" value="UniProtKB-SubCell"/>
</dbReference>
<dbReference type="InterPro" id="IPR045379">
    <property type="entry name" value="Crinkler_N"/>
</dbReference>
<feature type="domain" description="Crinkler effector protein N-terminal" evidence="4">
    <location>
        <begin position="2"/>
        <end position="103"/>
    </location>
</feature>
<dbReference type="AlphaFoldDB" id="A0A1V9YT85"/>
<gene>
    <name evidence="5" type="ORF">THRCLA_22767</name>
</gene>
<evidence type="ECO:0000259" key="4">
    <source>
        <dbReference type="Pfam" id="PF20147"/>
    </source>
</evidence>
<comment type="subcellular location">
    <subcellularLocation>
        <location evidence="1">Host cell</location>
    </subcellularLocation>
    <subcellularLocation>
        <location evidence="2">Secreted</location>
    </subcellularLocation>
</comment>
<keyword evidence="6" id="KW-1185">Reference proteome</keyword>
<proteinExistence type="predicted"/>
<comment type="caution">
    <text evidence="5">The sequence shown here is derived from an EMBL/GenBank/DDBJ whole genome shotgun (WGS) entry which is preliminary data.</text>
</comment>
<evidence type="ECO:0000256" key="1">
    <source>
        <dbReference type="ARBA" id="ARBA00004340"/>
    </source>
</evidence>
<dbReference type="EMBL" id="JNBS01002904">
    <property type="protein sequence ID" value="OQR89009.1"/>
    <property type="molecule type" value="Genomic_DNA"/>
</dbReference>
<evidence type="ECO:0000256" key="2">
    <source>
        <dbReference type="ARBA" id="ARBA00004613"/>
    </source>
</evidence>
<protein>
    <recommendedName>
        <fullName evidence="4">Crinkler effector protein N-terminal domain-containing protein</fullName>
    </recommendedName>
</protein>
<evidence type="ECO:0000313" key="6">
    <source>
        <dbReference type="Proteomes" id="UP000243217"/>
    </source>
</evidence>
<organism evidence="5 6">
    <name type="scientific">Thraustotheca clavata</name>
    <dbReference type="NCBI Taxonomy" id="74557"/>
    <lineage>
        <taxon>Eukaryota</taxon>
        <taxon>Sar</taxon>
        <taxon>Stramenopiles</taxon>
        <taxon>Oomycota</taxon>
        <taxon>Saprolegniomycetes</taxon>
        <taxon>Saprolegniales</taxon>
        <taxon>Achlyaceae</taxon>
        <taxon>Thraustotheca</taxon>
    </lineage>
</organism>